<dbReference type="Proteomes" id="UP000241137">
    <property type="component" value="Segment"/>
</dbReference>
<sequence>MTAAAVAIYYINSNSDSENEKKKKRQHRKKINQNNNKLLLDNNINENNKLGMGYMLYKLDSEYGIETSKYNIIQAGYDIDDIYEDLKKCISHIIRNNQKSNLLIYQIKGINPSLVSYDIVTSSNYPFVRFKTGYYGNQLYYVGGDKTLINEIYQKIPNLLIYRQYYNKIVNLNKKDLSKIYLETFEKKIPKIFPKIKMRNRLANHKKNIIFTK</sequence>
<dbReference type="EMBL" id="JX975216">
    <property type="protein sequence ID" value="AFX93204.1"/>
    <property type="molecule type" value="Genomic_DNA"/>
</dbReference>
<evidence type="ECO:0000313" key="2">
    <source>
        <dbReference type="Proteomes" id="UP000241137"/>
    </source>
</evidence>
<evidence type="ECO:0000313" key="1">
    <source>
        <dbReference type="EMBL" id="AFX93204.1"/>
    </source>
</evidence>
<reference evidence="1 2" key="1">
    <citation type="journal article" date="2014" name="Virus Genes">
        <title>Complete genome sequence of Courdo11 virus, a member of the family Mimiviridae.</title>
        <authorList>
            <person name="Yoosuf N."/>
            <person name="Pagnier I."/>
            <person name="Fournous G."/>
            <person name="Robert C."/>
            <person name="La Scola B."/>
            <person name="Raoult D."/>
            <person name="Colson P."/>
        </authorList>
    </citation>
    <scope>NUCLEOTIDE SEQUENCE [LARGE SCALE GENOMIC DNA]</scope>
</reference>
<organism evidence="1 2">
    <name type="scientific">Megavirus courdo11</name>
    <dbReference type="NCBI Taxonomy" id="1128140"/>
    <lineage>
        <taxon>Viruses</taxon>
        <taxon>Varidnaviria</taxon>
        <taxon>Bamfordvirae</taxon>
        <taxon>Nucleocytoviricota</taxon>
        <taxon>Megaviricetes</taxon>
        <taxon>Imitervirales</taxon>
        <taxon>Mimiviridae</taxon>
        <taxon>Megamimivirinae</taxon>
        <taxon>Megavirus</taxon>
        <taxon>Megavirus chilense</taxon>
    </lineage>
</organism>
<accession>K7YIJ9</accession>
<protein>
    <submittedName>
        <fullName evidence="1">Uncharacterized protein</fullName>
    </submittedName>
</protein>
<gene>
    <name evidence="1" type="ORF">CE11_01178</name>
</gene>
<name>K7YIJ9_9VIRU</name>
<proteinExistence type="predicted"/>